<feature type="region of interest" description="Disordered" evidence="12">
    <location>
        <begin position="29"/>
        <end position="64"/>
    </location>
</feature>
<dbReference type="Pfam" id="PF21010">
    <property type="entry name" value="HA2_C"/>
    <property type="match status" value="1"/>
</dbReference>
<dbReference type="PROSITE" id="PS51194">
    <property type="entry name" value="HELICASE_CTER"/>
    <property type="match status" value="1"/>
</dbReference>
<dbReference type="Gene3D" id="3.40.50.300">
    <property type="entry name" value="P-loop containing nucleotide triphosphate hydrolases"/>
    <property type="match status" value="2"/>
</dbReference>
<reference evidence="15" key="2">
    <citation type="submission" date="2004-02" db="EMBL/GenBank/DDBJ databases">
        <authorList>
            <consortium name="Genoscope"/>
            <consortium name="Whitehead Institute Centre for Genome Research"/>
        </authorList>
    </citation>
    <scope>NUCLEOTIDE SEQUENCE</scope>
</reference>
<evidence type="ECO:0000256" key="12">
    <source>
        <dbReference type="SAM" id="MobiDB-lite"/>
    </source>
</evidence>
<keyword evidence="4" id="KW-0396">Initiation factor</keyword>
<dbReference type="InterPro" id="IPR011545">
    <property type="entry name" value="DEAD/DEAH_box_helicase_dom"/>
</dbReference>
<evidence type="ECO:0000256" key="8">
    <source>
        <dbReference type="ARBA" id="ARBA00022840"/>
    </source>
</evidence>
<dbReference type="SUPFAM" id="SSF52540">
    <property type="entry name" value="P-loop containing nucleoside triphosphate hydrolases"/>
    <property type="match status" value="2"/>
</dbReference>
<dbReference type="PROSITE" id="PS51192">
    <property type="entry name" value="HELICASE_ATP_BIND_1"/>
    <property type="match status" value="1"/>
</dbReference>
<dbReference type="InterPro" id="IPR011709">
    <property type="entry name" value="DEAD-box_helicase_OB_fold"/>
</dbReference>
<dbReference type="CDD" id="cd18791">
    <property type="entry name" value="SF2_C_RHA"/>
    <property type="match status" value="1"/>
</dbReference>
<keyword evidence="3" id="KW-0963">Cytoplasm</keyword>
<dbReference type="InterPro" id="IPR056890">
    <property type="entry name" value="UBA_DHX29-like"/>
</dbReference>
<dbReference type="SMART" id="SM00490">
    <property type="entry name" value="HELICc"/>
    <property type="match status" value="1"/>
</dbReference>
<dbReference type="SMART" id="SM00487">
    <property type="entry name" value="DEXDc"/>
    <property type="match status" value="1"/>
</dbReference>
<dbReference type="EMBL" id="CAAE01014533">
    <property type="protein sequence ID" value="CAF97183.1"/>
    <property type="molecule type" value="Genomic_DNA"/>
</dbReference>
<comment type="similarity">
    <text evidence="1">Belongs to the DEAD box helicase family. DEAH subfamily.</text>
</comment>
<feature type="domain" description="Helicase C-terminal" evidence="14">
    <location>
        <begin position="819"/>
        <end position="988"/>
    </location>
</feature>
<dbReference type="Gene3D" id="1.20.120.1080">
    <property type="match status" value="1"/>
</dbReference>
<comment type="caution">
    <text evidence="15">The sequence shown here is derived from an EMBL/GenBank/DDBJ whole genome shotgun (WGS) entry which is preliminary data.</text>
</comment>
<evidence type="ECO:0000313" key="15">
    <source>
        <dbReference type="EMBL" id="CAF97183.1"/>
    </source>
</evidence>
<evidence type="ECO:0000256" key="9">
    <source>
        <dbReference type="ARBA" id="ARBA00022917"/>
    </source>
</evidence>
<dbReference type="Pfam" id="PF00270">
    <property type="entry name" value="DEAD"/>
    <property type="match status" value="1"/>
</dbReference>
<gene>
    <name evidence="15" type="ORF">GSTENG00014456001</name>
</gene>
<dbReference type="GO" id="GO:0005524">
    <property type="term" value="F:ATP binding"/>
    <property type="evidence" value="ECO:0007669"/>
    <property type="project" value="UniProtKB-KW"/>
</dbReference>
<dbReference type="GO" id="GO:0016787">
    <property type="term" value="F:hydrolase activity"/>
    <property type="evidence" value="ECO:0007669"/>
    <property type="project" value="UniProtKB-KW"/>
</dbReference>
<evidence type="ECO:0000256" key="7">
    <source>
        <dbReference type="ARBA" id="ARBA00022806"/>
    </source>
</evidence>
<dbReference type="InterPro" id="IPR056328">
    <property type="entry name" value="DSRM_DHX29"/>
</dbReference>
<keyword evidence="6" id="KW-0378">Hydrolase</keyword>
<feature type="region of interest" description="Disordered" evidence="12">
    <location>
        <begin position="1283"/>
        <end position="1337"/>
    </location>
</feature>
<dbReference type="EC" id="3.6.4.13" evidence="2"/>
<name>Q4SQ99_TETNG</name>
<proteinExistence type="inferred from homology"/>
<evidence type="ECO:0000256" key="3">
    <source>
        <dbReference type="ARBA" id="ARBA00022490"/>
    </source>
</evidence>
<evidence type="ECO:0000259" key="14">
    <source>
        <dbReference type="PROSITE" id="PS51194"/>
    </source>
</evidence>
<protein>
    <recommendedName>
        <fullName evidence="2">RNA helicase</fullName>
        <ecNumber evidence="2">3.6.4.13</ecNumber>
    </recommendedName>
</protein>
<evidence type="ECO:0000256" key="10">
    <source>
        <dbReference type="ARBA" id="ARBA00023054"/>
    </source>
</evidence>
<evidence type="ECO:0000256" key="4">
    <source>
        <dbReference type="ARBA" id="ARBA00022540"/>
    </source>
</evidence>
<feature type="domain" description="Helicase ATP-binding" evidence="13">
    <location>
        <begin position="459"/>
        <end position="632"/>
    </location>
</feature>
<dbReference type="Pfam" id="PF00271">
    <property type="entry name" value="Helicase_C"/>
    <property type="match status" value="1"/>
</dbReference>
<evidence type="ECO:0000259" key="13">
    <source>
        <dbReference type="PROSITE" id="PS51192"/>
    </source>
</evidence>
<dbReference type="SMART" id="SM00847">
    <property type="entry name" value="HA2"/>
    <property type="match status" value="1"/>
</dbReference>
<keyword evidence="10" id="KW-0175">Coiled coil</keyword>
<feature type="region of interest" description="Disordered" evidence="12">
    <location>
        <begin position="93"/>
        <end position="113"/>
    </location>
</feature>
<evidence type="ECO:0000256" key="5">
    <source>
        <dbReference type="ARBA" id="ARBA00022741"/>
    </source>
</evidence>
<dbReference type="GO" id="GO:0003724">
    <property type="term" value="F:RNA helicase activity"/>
    <property type="evidence" value="ECO:0007669"/>
    <property type="project" value="UniProtKB-EC"/>
</dbReference>
<dbReference type="FunFam" id="3.40.50.300:FF:000325">
    <property type="entry name" value="ATP-dependent RNA helicase DHX29"/>
    <property type="match status" value="1"/>
</dbReference>
<dbReference type="InterPro" id="IPR001650">
    <property type="entry name" value="Helicase_C-like"/>
</dbReference>
<dbReference type="PANTHER" id="PTHR18934">
    <property type="entry name" value="ATP-DEPENDENT RNA HELICASE"/>
    <property type="match status" value="1"/>
</dbReference>
<dbReference type="InterPro" id="IPR027417">
    <property type="entry name" value="P-loop_NTPase"/>
</dbReference>
<dbReference type="FunFam" id="3.40.50.300:FF:000500">
    <property type="entry name" value="ATP-dependent RNA helicase DHX29"/>
    <property type="match status" value="1"/>
</dbReference>
<dbReference type="InterPro" id="IPR007502">
    <property type="entry name" value="Helicase-assoc_dom"/>
</dbReference>
<evidence type="ECO:0000256" key="1">
    <source>
        <dbReference type="ARBA" id="ARBA00008792"/>
    </source>
</evidence>
<keyword evidence="5" id="KW-0547">Nucleotide-binding</keyword>
<keyword evidence="9" id="KW-0648">Protein biosynthesis</keyword>
<dbReference type="GO" id="GO:0003723">
    <property type="term" value="F:RNA binding"/>
    <property type="evidence" value="ECO:0007669"/>
    <property type="project" value="TreeGrafter"/>
</dbReference>
<comment type="catalytic activity">
    <reaction evidence="11">
        <text>ATP + H2O = ADP + phosphate + H(+)</text>
        <dbReference type="Rhea" id="RHEA:13065"/>
        <dbReference type="ChEBI" id="CHEBI:15377"/>
        <dbReference type="ChEBI" id="CHEBI:15378"/>
        <dbReference type="ChEBI" id="CHEBI:30616"/>
        <dbReference type="ChEBI" id="CHEBI:43474"/>
        <dbReference type="ChEBI" id="CHEBI:456216"/>
        <dbReference type="EC" id="3.6.4.13"/>
    </reaction>
</comment>
<dbReference type="OrthoDB" id="5600252at2759"/>
<dbReference type="Pfam" id="PF07717">
    <property type="entry name" value="OB_NTP_bind"/>
    <property type="match status" value="1"/>
</dbReference>
<accession>Q4SQ99</accession>
<organism evidence="15">
    <name type="scientific">Tetraodon nigroviridis</name>
    <name type="common">Spotted green pufferfish</name>
    <name type="synonym">Chelonodon nigroviridis</name>
    <dbReference type="NCBI Taxonomy" id="99883"/>
    <lineage>
        <taxon>Eukaryota</taxon>
        <taxon>Metazoa</taxon>
        <taxon>Chordata</taxon>
        <taxon>Craniata</taxon>
        <taxon>Vertebrata</taxon>
        <taxon>Euteleostomi</taxon>
        <taxon>Actinopterygii</taxon>
        <taxon>Neopterygii</taxon>
        <taxon>Teleostei</taxon>
        <taxon>Neoteleostei</taxon>
        <taxon>Acanthomorphata</taxon>
        <taxon>Eupercaria</taxon>
        <taxon>Tetraodontiformes</taxon>
        <taxon>Tetradontoidea</taxon>
        <taxon>Tetraodontidae</taxon>
        <taxon>Tetraodon</taxon>
    </lineage>
</organism>
<dbReference type="PANTHER" id="PTHR18934:SF264">
    <property type="entry name" value="ATP-DEPENDENT RNA HELICASE DHX29"/>
    <property type="match status" value="1"/>
</dbReference>
<sequence>MKSSVLYGGDLHSALDWLCLNLSDDELPEGFSQQMQEESQKSRPRFQPSVQQEVPDPKPKATAQTTKVGYCCQVTEKDEAASMKAWILKYAQQSSDEEEEEEEEGKKKALNPELEEKFDPNDRYLILTAQLYDAREMAADAKTKGDKAAQRTAQDRIRVIQQEMKPLEAHPVFNPAIKVSDAPQKEKKVPAVSEDKEDLSFKLFEQAERKAAPEKAVKKDEPKDIRNFDYTARSWTGKSPKQFLIDWVRKNLPRSPPPAFHKVAAGRYWRSRVRVQRTDDVLEVCPTILTEDSMQAQHLAATLALYNLVKGQSVHQLLPPTYRDVWLEWRDGEQQKEEESRTAANKPRDQFISRLLTRLKQQQNQSRWQEPPSPGHMGQGRSGDEEPEESWENLATLDIREEGEEPEGETGNGGGKKEGAGLFDTSRELLKRLKKSPLAQKLQAEREQLPVFQHRRRILEALQRHPVVVVAGETGSGKSTQIPQFLLEELLTGGCEAKPCNIVVTQPRRISAMSLACRVSQELGCEDGPGSKSSPCGYQIRMENLSGEWTRLLYCTTGVLLRKLQHDRRLSSLTHVIVDEVHERSVQSDFLLTILKDVVMRRSDLQLILMSATVDCHKFSNYFNRCPVITIPGRTFPVEVNGALGAMKDSEGNVFKPMQQNQDSCGSPVGLQVSHLEDIVEQTGYVLERDSEYSQKILEEEEEITVSVTQKGGRTLQHQVTSSAQQPCSRPGCGELTFALVACLWLFQEVMVRDSGFGCDLGPDLDHFSNRTRQVLQFMNPNKINMDLLLELIAYIGTAPPRFILVSSTPLMHFCTFPEKSPQFAEVDGAVLVFLPGLAHIQQLYDLLCSDKRFRDKNRFRIVALHSTLSSKDQAAAFTVPPAGVRKIVLSTNIAETGVTIPDVVFVIDTGKTKENKYHESSQMSSLVETFVSKASALQRQGRAGRVKNGFCFRLYPKYRFDAFMDYSIPEILRVPLEELCLHIMKCQYGSPEDFLSRAMDPPQPQSISNAVSLLRKIGACHPSEHILTPLGQHLASLPVNVKIGKMLIYGAILGCLEPIATIAAAITEKSPFSTPMNRKEEANLAKATLALANSDHLTIYSAYLGWKKAQAEGQRADVSYCRKHFLSRTALITIENVKHELMKMMEQVGFRSCRSPSSAKSQPTWPSAQQAAVLKAALTAGLYDSVGRILFTPSVDVLERVVCMAETPQGRAQVHPSSVNRNLQTHGWLLYQEKVKYTKIYLRDTTLIPPFPMLLFGGDIDVQHRERLITLDGWIHFQVRGHRGSSGARDTDDGLTPIRDCVEGSRSDRRHLQAPEETNGLAAGEEAGEPQNESGR</sequence>
<feature type="region of interest" description="Disordered" evidence="12">
    <location>
        <begin position="362"/>
        <end position="421"/>
    </location>
</feature>
<keyword evidence="8" id="KW-0067">ATP-binding</keyword>
<evidence type="ECO:0000256" key="11">
    <source>
        <dbReference type="ARBA" id="ARBA00047984"/>
    </source>
</evidence>
<feature type="compositionally biased region" description="Basic and acidic residues" evidence="12">
    <location>
        <begin position="1301"/>
        <end position="1315"/>
    </location>
</feature>
<dbReference type="GO" id="GO:0003743">
    <property type="term" value="F:translation initiation factor activity"/>
    <property type="evidence" value="ECO:0007669"/>
    <property type="project" value="UniProtKB-KW"/>
</dbReference>
<reference evidence="15" key="1">
    <citation type="journal article" date="2004" name="Nature">
        <title>Genome duplication in the teleost fish Tetraodon nigroviridis reveals the early vertebrate proto-karyotype.</title>
        <authorList>
            <person name="Jaillon O."/>
            <person name="Aury J.-M."/>
            <person name="Brunet F."/>
            <person name="Petit J.-L."/>
            <person name="Stange-Thomann N."/>
            <person name="Mauceli E."/>
            <person name="Bouneau L."/>
            <person name="Fischer C."/>
            <person name="Ozouf-Costaz C."/>
            <person name="Bernot A."/>
            <person name="Nicaud S."/>
            <person name="Jaffe D."/>
            <person name="Fisher S."/>
            <person name="Lutfalla G."/>
            <person name="Dossat C."/>
            <person name="Segurens B."/>
            <person name="Dasilva C."/>
            <person name="Salanoubat M."/>
            <person name="Levy M."/>
            <person name="Boudet N."/>
            <person name="Castellano S."/>
            <person name="Anthouard V."/>
            <person name="Jubin C."/>
            <person name="Castelli V."/>
            <person name="Katinka M."/>
            <person name="Vacherie B."/>
            <person name="Biemont C."/>
            <person name="Skalli Z."/>
            <person name="Cattolico L."/>
            <person name="Poulain J."/>
            <person name="De Berardinis V."/>
            <person name="Cruaud C."/>
            <person name="Duprat S."/>
            <person name="Brottier P."/>
            <person name="Coutanceau J.-P."/>
            <person name="Gouzy J."/>
            <person name="Parra G."/>
            <person name="Lardier G."/>
            <person name="Chapple C."/>
            <person name="McKernan K.J."/>
            <person name="McEwan P."/>
            <person name="Bosak S."/>
            <person name="Kellis M."/>
            <person name="Volff J.-N."/>
            <person name="Guigo R."/>
            <person name="Zody M.C."/>
            <person name="Mesirov J."/>
            <person name="Lindblad-Toh K."/>
            <person name="Birren B."/>
            <person name="Nusbaum C."/>
            <person name="Kahn D."/>
            <person name="Robinson-Rechavi M."/>
            <person name="Laudet V."/>
            <person name="Schachter V."/>
            <person name="Quetier F."/>
            <person name="Saurin W."/>
            <person name="Scarpelli C."/>
            <person name="Wincker P."/>
            <person name="Lander E.S."/>
            <person name="Weissenbach J."/>
            <person name="Roest Crollius H."/>
        </authorList>
    </citation>
    <scope>NUCLEOTIDE SEQUENCE [LARGE SCALE GENOMIC DNA]</scope>
</reference>
<dbReference type="Pfam" id="PF24899">
    <property type="entry name" value="UBA_DHX29"/>
    <property type="match status" value="1"/>
</dbReference>
<dbReference type="InterPro" id="IPR014001">
    <property type="entry name" value="Helicase_ATP-bd"/>
</dbReference>
<dbReference type="FunFam" id="1.20.120.1080:FF:000002">
    <property type="entry name" value="Putative ATP-dependent RNA helicase DHX36"/>
    <property type="match status" value="1"/>
</dbReference>
<evidence type="ECO:0000256" key="6">
    <source>
        <dbReference type="ARBA" id="ARBA00022801"/>
    </source>
</evidence>
<keyword evidence="7" id="KW-0347">Helicase</keyword>
<evidence type="ECO:0000256" key="2">
    <source>
        <dbReference type="ARBA" id="ARBA00012552"/>
    </source>
</evidence>
<dbReference type="Pfam" id="PF24385">
    <property type="entry name" value="DSRM_DHX29"/>
    <property type="match status" value="1"/>
</dbReference>
<dbReference type="KEGG" id="tng:GSTEN00014456G001"/>